<feature type="compositionally biased region" description="Low complexity" evidence="1">
    <location>
        <begin position="112"/>
        <end position="122"/>
    </location>
</feature>
<feature type="compositionally biased region" description="Low complexity" evidence="1">
    <location>
        <begin position="92"/>
        <end position="105"/>
    </location>
</feature>
<reference evidence="2" key="2">
    <citation type="submission" date="2020-11" db="EMBL/GenBank/DDBJ databases">
        <authorList>
            <person name="Cecchin M."/>
            <person name="Marcolungo L."/>
            <person name="Rossato M."/>
            <person name="Girolomoni L."/>
            <person name="Cosentino E."/>
            <person name="Cuine S."/>
            <person name="Li-Beisson Y."/>
            <person name="Delledonne M."/>
            <person name="Ballottari M."/>
        </authorList>
    </citation>
    <scope>NUCLEOTIDE SEQUENCE</scope>
    <source>
        <strain evidence="2">211/11P</strain>
        <tissue evidence="2">Whole cell</tissue>
    </source>
</reference>
<dbReference type="Proteomes" id="UP001055712">
    <property type="component" value="Unassembled WGS sequence"/>
</dbReference>
<dbReference type="AlphaFoldDB" id="A0A9D4TMS7"/>
<protein>
    <submittedName>
        <fullName evidence="2">Uncharacterized protein</fullName>
    </submittedName>
</protein>
<evidence type="ECO:0000256" key="1">
    <source>
        <dbReference type="SAM" id="MobiDB-lite"/>
    </source>
</evidence>
<evidence type="ECO:0000313" key="3">
    <source>
        <dbReference type="Proteomes" id="UP001055712"/>
    </source>
</evidence>
<feature type="compositionally biased region" description="Low complexity" evidence="1">
    <location>
        <begin position="131"/>
        <end position="155"/>
    </location>
</feature>
<gene>
    <name evidence="2" type="ORF">D9Q98_010075</name>
</gene>
<reference evidence="2" key="1">
    <citation type="journal article" date="2019" name="Plant J.">
        <title>Chlorella vulgaris genome assembly and annotation reveals the molecular basis for metabolic acclimation to high light conditions.</title>
        <authorList>
            <person name="Cecchin M."/>
            <person name="Marcolungo L."/>
            <person name="Rossato M."/>
            <person name="Girolomoni L."/>
            <person name="Cosentino E."/>
            <person name="Cuine S."/>
            <person name="Li-Beisson Y."/>
            <person name="Delledonne M."/>
            <person name="Ballottari M."/>
        </authorList>
    </citation>
    <scope>NUCLEOTIDE SEQUENCE</scope>
    <source>
        <strain evidence="2">211/11P</strain>
    </source>
</reference>
<dbReference type="EMBL" id="SIDB01000008">
    <property type="protein sequence ID" value="KAI3429762.1"/>
    <property type="molecule type" value="Genomic_DNA"/>
</dbReference>
<keyword evidence="3" id="KW-1185">Reference proteome</keyword>
<proteinExistence type="predicted"/>
<dbReference type="OrthoDB" id="10575919at2759"/>
<feature type="region of interest" description="Disordered" evidence="1">
    <location>
        <begin position="72"/>
        <end position="157"/>
    </location>
</feature>
<name>A0A9D4TMS7_CHLVU</name>
<accession>A0A9D4TMS7</accession>
<organism evidence="2 3">
    <name type="scientific">Chlorella vulgaris</name>
    <name type="common">Green alga</name>
    <dbReference type="NCBI Taxonomy" id="3077"/>
    <lineage>
        <taxon>Eukaryota</taxon>
        <taxon>Viridiplantae</taxon>
        <taxon>Chlorophyta</taxon>
        <taxon>core chlorophytes</taxon>
        <taxon>Trebouxiophyceae</taxon>
        <taxon>Chlorellales</taxon>
        <taxon>Chlorellaceae</taxon>
        <taxon>Chlorella clade</taxon>
        <taxon>Chlorella</taxon>
    </lineage>
</organism>
<comment type="caution">
    <text evidence="2">The sequence shown here is derived from an EMBL/GenBank/DDBJ whole genome shotgun (WGS) entry which is preliminary data.</text>
</comment>
<sequence length="194" mass="20107">MAPKKREDERSLSGQFVVAPKSLWPGFPVPKGAAGFEGKVGKRKDSKHHFVTFPDDASKYFFPDVEIRKWLVTGGSSGGQPAAKQKHKEGPAATAAAAAAVAAPASKRKDAPSSAAAARAPAEQLSKKAKAAAAAPASSPRKAPKSPAKSAAAPAEVVSKDELRVAIDAALDLLDVQSLQKVHKAILDVNSDNL</sequence>
<evidence type="ECO:0000313" key="2">
    <source>
        <dbReference type="EMBL" id="KAI3429762.1"/>
    </source>
</evidence>